<protein>
    <submittedName>
        <fullName evidence="1">Uncharacterized protein</fullName>
    </submittedName>
</protein>
<sequence length="84" mass="9850">MYHAITEEICDKWRNMLTSRTTTSFSFSDMFDNVLQDIFSEQAVLPDQEARNLSTELKRFYTTFFYDAEANDLRYLKAVAGSKD</sequence>
<name>A0A8J5IJC0_9STRA</name>
<dbReference type="Proteomes" id="UP000709295">
    <property type="component" value="Unassembled WGS sequence"/>
</dbReference>
<reference evidence="1" key="1">
    <citation type="submission" date="2021-01" db="EMBL/GenBank/DDBJ databases">
        <title>Phytophthora aleatoria, a newly-described species from Pinus radiata is distinct from Phytophthora cactorum isolates based on comparative genomics.</title>
        <authorList>
            <person name="Mcdougal R."/>
            <person name="Panda P."/>
            <person name="Williams N."/>
            <person name="Studholme D.J."/>
        </authorList>
    </citation>
    <scope>NUCLEOTIDE SEQUENCE</scope>
    <source>
        <strain evidence="1">NZFS 4037</strain>
    </source>
</reference>
<gene>
    <name evidence="1" type="ORF">JG688_00014743</name>
</gene>
<accession>A0A8J5IJC0</accession>
<keyword evidence="2" id="KW-1185">Reference proteome</keyword>
<comment type="caution">
    <text evidence="1">The sequence shown here is derived from an EMBL/GenBank/DDBJ whole genome shotgun (WGS) entry which is preliminary data.</text>
</comment>
<organism evidence="1 2">
    <name type="scientific">Phytophthora aleatoria</name>
    <dbReference type="NCBI Taxonomy" id="2496075"/>
    <lineage>
        <taxon>Eukaryota</taxon>
        <taxon>Sar</taxon>
        <taxon>Stramenopiles</taxon>
        <taxon>Oomycota</taxon>
        <taxon>Peronosporomycetes</taxon>
        <taxon>Peronosporales</taxon>
        <taxon>Peronosporaceae</taxon>
        <taxon>Phytophthora</taxon>
    </lineage>
</organism>
<proteinExistence type="predicted"/>
<dbReference type="AlphaFoldDB" id="A0A8J5IJC0"/>
<evidence type="ECO:0000313" key="1">
    <source>
        <dbReference type="EMBL" id="KAG6949173.1"/>
    </source>
</evidence>
<dbReference type="EMBL" id="JAENGY010001459">
    <property type="protein sequence ID" value="KAG6949173.1"/>
    <property type="molecule type" value="Genomic_DNA"/>
</dbReference>
<evidence type="ECO:0000313" key="2">
    <source>
        <dbReference type="Proteomes" id="UP000709295"/>
    </source>
</evidence>